<sequence length="140" mass="16466">MISDKPKKDRESFLNELKKDIGAFSNYIKICKRKFIKNFNVEYKLFITLKTALFWYLIVFISAAYIDGDINHKFSFIFWFSWLGAVYFSAKGIINYIKRREDALFKSKFSYVFMSVLAILPNIVIILAYSRAAFFLGLCN</sequence>
<dbReference type="AlphaFoldDB" id="A0A328C1X9"/>
<keyword evidence="3" id="KW-1185">Reference proteome</keyword>
<dbReference type="Proteomes" id="UP000248689">
    <property type="component" value="Unassembled WGS sequence"/>
</dbReference>
<keyword evidence="1" id="KW-1133">Transmembrane helix</keyword>
<feature type="transmembrane region" description="Helical" evidence="1">
    <location>
        <begin position="109"/>
        <end position="130"/>
    </location>
</feature>
<evidence type="ECO:0000313" key="3">
    <source>
        <dbReference type="Proteomes" id="UP000248689"/>
    </source>
</evidence>
<dbReference type="RefSeq" id="WP_111749588.1">
    <property type="nucleotide sequence ID" value="NZ_PTPX01000007.1"/>
</dbReference>
<accession>A0A328C1X9</accession>
<keyword evidence="1" id="KW-0812">Transmembrane</keyword>
<comment type="caution">
    <text evidence="2">The sequence shown here is derived from an EMBL/GenBank/DDBJ whole genome shotgun (WGS) entry which is preliminary data.</text>
</comment>
<gene>
    <name evidence="2" type="ORF">C5N92_04060</name>
</gene>
<name>A0A328C1X9_9PAST</name>
<proteinExistence type="predicted"/>
<organism evidence="2 3">
    <name type="scientific">Glaesserella australis</name>
    <dbReference type="NCBI Taxonomy" id="2094024"/>
    <lineage>
        <taxon>Bacteria</taxon>
        <taxon>Pseudomonadati</taxon>
        <taxon>Pseudomonadota</taxon>
        <taxon>Gammaproteobacteria</taxon>
        <taxon>Pasteurellales</taxon>
        <taxon>Pasteurellaceae</taxon>
        <taxon>Glaesserella</taxon>
    </lineage>
</organism>
<protein>
    <submittedName>
        <fullName evidence="2">Uncharacterized protein</fullName>
    </submittedName>
</protein>
<evidence type="ECO:0000313" key="2">
    <source>
        <dbReference type="EMBL" id="RAL19302.1"/>
    </source>
</evidence>
<feature type="transmembrane region" description="Helical" evidence="1">
    <location>
        <begin position="77"/>
        <end position="97"/>
    </location>
</feature>
<dbReference type="EMBL" id="PTPX01000007">
    <property type="protein sequence ID" value="RAL19302.1"/>
    <property type="molecule type" value="Genomic_DNA"/>
</dbReference>
<keyword evidence="1" id="KW-0472">Membrane</keyword>
<reference evidence="3" key="1">
    <citation type="submission" date="2018-02" db="EMBL/GenBank/DDBJ databases">
        <title>Glaesserella australis sp. nov., isolated from the lungs of pigs.</title>
        <authorList>
            <person name="Turni C."/>
            <person name="Christensen H."/>
        </authorList>
    </citation>
    <scope>NUCLEOTIDE SEQUENCE [LARGE SCALE GENOMIC DNA]</scope>
    <source>
        <strain evidence="3">HS4635</strain>
    </source>
</reference>
<feature type="transmembrane region" description="Helical" evidence="1">
    <location>
        <begin position="43"/>
        <end position="65"/>
    </location>
</feature>
<evidence type="ECO:0000256" key="1">
    <source>
        <dbReference type="SAM" id="Phobius"/>
    </source>
</evidence>